<dbReference type="HOGENOM" id="CLU_3183147_0_0_4"/>
<dbReference type="EMBL" id="ACEA01000053">
    <property type="protein sequence ID" value="EEG22901.1"/>
    <property type="molecule type" value="Genomic_DNA"/>
</dbReference>
<protein>
    <submittedName>
        <fullName evidence="1">Uncharacterized protein</fullName>
    </submittedName>
</protein>
<name>C0DYI2_EIKCO</name>
<reference evidence="1 2" key="1">
    <citation type="submission" date="2009-01" db="EMBL/GenBank/DDBJ databases">
        <authorList>
            <person name="Fulton L."/>
            <person name="Clifton S."/>
            <person name="Chinwalla A.T."/>
            <person name="Mitreva M."/>
            <person name="Sodergren E."/>
            <person name="Weinstock G."/>
            <person name="Clifton S."/>
            <person name="Dooling D.J."/>
            <person name="Fulton B."/>
            <person name="Minx P."/>
            <person name="Pepin K.H."/>
            <person name="Johnson M."/>
            <person name="Bhonagiri V."/>
            <person name="Nash W.E."/>
            <person name="Mardis E.R."/>
            <person name="Wilson R.K."/>
        </authorList>
    </citation>
    <scope>NUCLEOTIDE SEQUENCE [LARGE SCALE GENOMIC DNA]</scope>
    <source>
        <strain evidence="1 2">ATCC 23834</strain>
    </source>
</reference>
<comment type="caution">
    <text evidence="1">The sequence shown here is derived from an EMBL/GenBank/DDBJ whole genome shotgun (WGS) entry which is preliminary data.</text>
</comment>
<dbReference type="Proteomes" id="UP000005837">
    <property type="component" value="Unassembled WGS sequence"/>
</dbReference>
<accession>C0DYI2</accession>
<evidence type="ECO:0000313" key="1">
    <source>
        <dbReference type="EMBL" id="EEG22901.1"/>
    </source>
</evidence>
<evidence type="ECO:0000313" key="2">
    <source>
        <dbReference type="Proteomes" id="UP000005837"/>
    </source>
</evidence>
<gene>
    <name evidence="1" type="ORF">EIKCOROL_02446</name>
</gene>
<dbReference type="AlphaFoldDB" id="C0DYI2"/>
<organism evidence="1 2">
    <name type="scientific">Eikenella corrodens ATCC 23834</name>
    <dbReference type="NCBI Taxonomy" id="546274"/>
    <lineage>
        <taxon>Bacteria</taxon>
        <taxon>Pseudomonadati</taxon>
        <taxon>Pseudomonadota</taxon>
        <taxon>Betaproteobacteria</taxon>
        <taxon>Neisseriales</taxon>
        <taxon>Neisseriaceae</taxon>
        <taxon>Eikenella</taxon>
    </lineage>
</organism>
<sequence>MPLGGSFITRRRYCNGNGKWPLYRVWPIQRIPTLAFSCCKANVSVL</sequence>
<proteinExistence type="predicted"/>